<keyword evidence="1" id="KW-0805">Transcription regulation</keyword>
<dbReference type="Proteomes" id="UP000256269">
    <property type="component" value="Unassembled WGS sequence"/>
</dbReference>
<dbReference type="CDD" id="cd07377">
    <property type="entry name" value="WHTH_GntR"/>
    <property type="match status" value="1"/>
</dbReference>
<evidence type="ECO:0000259" key="4">
    <source>
        <dbReference type="PROSITE" id="PS50949"/>
    </source>
</evidence>
<dbReference type="GO" id="GO:0003677">
    <property type="term" value="F:DNA binding"/>
    <property type="evidence" value="ECO:0007669"/>
    <property type="project" value="UniProtKB-KW"/>
</dbReference>
<evidence type="ECO:0000313" key="5">
    <source>
        <dbReference type="EMBL" id="REH42833.1"/>
    </source>
</evidence>
<name>A0A3E0HDG8_9PSEU</name>
<dbReference type="SUPFAM" id="SSF46785">
    <property type="entry name" value="Winged helix' DNA-binding domain"/>
    <property type="match status" value="1"/>
</dbReference>
<keyword evidence="6" id="KW-1185">Reference proteome</keyword>
<reference evidence="5 6" key="1">
    <citation type="submission" date="2018-08" db="EMBL/GenBank/DDBJ databases">
        <title>Genomic Encyclopedia of Archaeal and Bacterial Type Strains, Phase II (KMG-II): from individual species to whole genera.</title>
        <authorList>
            <person name="Goeker M."/>
        </authorList>
    </citation>
    <scope>NUCLEOTIDE SEQUENCE [LARGE SCALE GENOMIC DNA]</scope>
    <source>
        <strain evidence="5 6">DSM 45791</strain>
    </source>
</reference>
<sequence length="121" mass="12958">MIELDSASPVPPYEQVKSQFARQIADRQLAVGTRLPTVRQLAGELGLAVNTVARAYRELEEAGLVQTRGRAGTFVSAAGEHSLQRAQQAAHQFAAATADLGLSSDDLLQIVRAALDHRPTP</sequence>
<keyword evidence="3" id="KW-0804">Transcription</keyword>
<dbReference type="Pfam" id="PF00392">
    <property type="entry name" value="GntR"/>
    <property type="match status" value="1"/>
</dbReference>
<evidence type="ECO:0000256" key="3">
    <source>
        <dbReference type="ARBA" id="ARBA00023163"/>
    </source>
</evidence>
<dbReference type="PROSITE" id="PS50949">
    <property type="entry name" value="HTH_GNTR"/>
    <property type="match status" value="1"/>
</dbReference>
<dbReference type="InterPro" id="IPR000524">
    <property type="entry name" value="Tscrpt_reg_HTH_GntR"/>
</dbReference>
<protein>
    <submittedName>
        <fullName evidence="5">DNA-binding transcriptional regulator YhcF (GntR family)</fullName>
    </submittedName>
</protein>
<dbReference type="GO" id="GO:0003700">
    <property type="term" value="F:DNA-binding transcription factor activity"/>
    <property type="evidence" value="ECO:0007669"/>
    <property type="project" value="InterPro"/>
</dbReference>
<evidence type="ECO:0000256" key="2">
    <source>
        <dbReference type="ARBA" id="ARBA00023125"/>
    </source>
</evidence>
<gene>
    <name evidence="5" type="ORF">BCF44_110334</name>
</gene>
<dbReference type="Gene3D" id="1.10.10.10">
    <property type="entry name" value="Winged helix-like DNA-binding domain superfamily/Winged helix DNA-binding domain"/>
    <property type="match status" value="1"/>
</dbReference>
<accession>A0A3E0HDG8</accession>
<dbReference type="SMART" id="SM00345">
    <property type="entry name" value="HTH_GNTR"/>
    <property type="match status" value="1"/>
</dbReference>
<dbReference type="InterPro" id="IPR036388">
    <property type="entry name" value="WH-like_DNA-bd_sf"/>
</dbReference>
<organism evidence="5 6">
    <name type="scientific">Kutzneria buriramensis</name>
    <dbReference type="NCBI Taxonomy" id="1045776"/>
    <lineage>
        <taxon>Bacteria</taxon>
        <taxon>Bacillati</taxon>
        <taxon>Actinomycetota</taxon>
        <taxon>Actinomycetes</taxon>
        <taxon>Pseudonocardiales</taxon>
        <taxon>Pseudonocardiaceae</taxon>
        <taxon>Kutzneria</taxon>
    </lineage>
</organism>
<dbReference type="RefSeq" id="WP_116177624.1">
    <property type="nucleotide sequence ID" value="NZ_CP144375.1"/>
</dbReference>
<dbReference type="EMBL" id="QUNO01000010">
    <property type="protein sequence ID" value="REH42833.1"/>
    <property type="molecule type" value="Genomic_DNA"/>
</dbReference>
<dbReference type="PANTHER" id="PTHR38445">
    <property type="entry name" value="HTH-TYPE TRANSCRIPTIONAL REPRESSOR YTRA"/>
    <property type="match status" value="1"/>
</dbReference>
<comment type="caution">
    <text evidence="5">The sequence shown here is derived from an EMBL/GenBank/DDBJ whole genome shotgun (WGS) entry which is preliminary data.</text>
</comment>
<dbReference type="AlphaFoldDB" id="A0A3E0HDG8"/>
<evidence type="ECO:0000256" key="1">
    <source>
        <dbReference type="ARBA" id="ARBA00023015"/>
    </source>
</evidence>
<dbReference type="InterPro" id="IPR036390">
    <property type="entry name" value="WH_DNA-bd_sf"/>
</dbReference>
<feature type="domain" description="HTH gntR-type" evidence="4">
    <location>
        <begin position="10"/>
        <end position="78"/>
    </location>
</feature>
<dbReference type="OrthoDB" id="4307011at2"/>
<keyword evidence="2 5" id="KW-0238">DNA-binding</keyword>
<dbReference type="PANTHER" id="PTHR38445:SF9">
    <property type="entry name" value="HTH-TYPE TRANSCRIPTIONAL REPRESSOR YTRA"/>
    <property type="match status" value="1"/>
</dbReference>
<proteinExistence type="predicted"/>
<evidence type="ECO:0000313" key="6">
    <source>
        <dbReference type="Proteomes" id="UP000256269"/>
    </source>
</evidence>